<keyword evidence="2" id="KW-0472">Membrane</keyword>
<name>A0A0M2T0V2_9BACI</name>
<evidence type="ECO:0000313" key="4">
    <source>
        <dbReference type="Proteomes" id="UP000034166"/>
    </source>
</evidence>
<proteinExistence type="predicted"/>
<keyword evidence="4" id="KW-1185">Reference proteome</keyword>
<organism evidence="3 4">
    <name type="scientific">Mesobacillus campisalis</name>
    <dbReference type="NCBI Taxonomy" id="1408103"/>
    <lineage>
        <taxon>Bacteria</taxon>
        <taxon>Bacillati</taxon>
        <taxon>Bacillota</taxon>
        <taxon>Bacilli</taxon>
        <taxon>Bacillales</taxon>
        <taxon>Bacillaceae</taxon>
        <taxon>Mesobacillus</taxon>
    </lineage>
</organism>
<comment type="caution">
    <text evidence="3">The sequence shown here is derived from an EMBL/GenBank/DDBJ whole genome shotgun (WGS) entry which is preliminary data.</text>
</comment>
<feature type="transmembrane region" description="Helical" evidence="2">
    <location>
        <begin position="6"/>
        <end position="26"/>
    </location>
</feature>
<dbReference type="RefSeq" id="WP_046522791.1">
    <property type="nucleotide sequence ID" value="NZ_LAYY01000005.1"/>
</dbReference>
<gene>
    <name evidence="3" type="ORF">WQ57_05760</name>
</gene>
<evidence type="ECO:0000256" key="1">
    <source>
        <dbReference type="SAM" id="MobiDB-lite"/>
    </source>
</evidence>
<dbReference type="PATRIC" id="fig|1408103.3.peg.1293"/>
<dbReference type="EMBL" id="LAYY01000005">
    <property type="protein sequence ID" value="KKK38857.1"/>
    <property type="molecule type" value="Genomic_DNA"/>
</dbReference>
<sequence>MDYHILFYGGMAGALVALILAVFLYIKLNIPQVMKDLTGISLPGAARIASRQKFAEAEQTGRITNEIKLRKDVDVSAAERTLTMENQQKHTSTHNLGQGSAAMTRPSAVQPAAALAATSLLTPGEKKEAGDTVLLEHAGGMESNEAEETTLLQGIQAGLQRPAASHVEETTLLQDSQGDRVQPGAPLVEETALLYDSSKVERVEETVLLDGSFNSENAAETALLQETELLNETSSHHEPAETALLSDIEETELLTPAAETALLTDIEETMPLSPTTVLTPIEETTLLAAAALEEEQELYFKKEVDIIVVHTTTII</sequence>
<feature type="region of interest" description="Disordered" evidence="1">
    <location>
        <begin position="161"/>
        <end position="183"/>
    </location>
</feature>
<evidence type="ECO:0000256" key="2">
    <source>
        <dbReference type="SAM" id="Phobius"/>
    </source>
</evidence>
<feature type="region of interest" description="Disordered" evidence="1">
    <location>
        <begin position="85"/>
        <end position="108"/>
    </location>
</feature>
<dbReference type="OrthoDB" id="2850022at2"/>
<evidence type="ECO:0000313" key="3">
    <source>
        <dbReference type="EMBL" id="KKK38857.1"/>
    </source>
</evidence>
<dbReference type="Proteomes" id="UP000034166">
    <property type="component" value="Unassembled WGS sequence"/>
</dbReference>
<reference evidence="3 4" key="1">
    <citation type="submission" date="2015-04" db="EMBL/GenBank/DDBJ databases">
        <title>Taxonomic description and genome sequence of Bacillus campisalis sp. nov., a novel member of the genus Bacillus isolated from solar saltern.</title>
        <authorList>
            <person name="Mathan Kumar R."/>
            <person name="Kaur G."/>
            <person name="Kumar A."/>
            <person name="Singh N.K."/>
            <person name="Kaur N."/>
            <person name="Kumar N."/>
            <person name="Mayilraj S."/>
        </authorList>
    </citation>
    <scope>NUCLEOTIDE SEQUENCE [LARGE SCALE GENOMIC DNA]</scope>
    <source>
        <strain evidence="3 4">SA2-6</strain>
    </source>
</reference>
<protein>
    <submittedName>
        <fullName evidence="3">Uncharacterized protein</fullName>
    </submittedName>
</protein>
<dbReference type="AlphaFoldDB" id="A0A0M2T0V2"/>
<accession>A0A0M2T0V2</accession>
<feature type="compositionally biased region" description="Polar residues" evidence="1">
    <location>
        <begin position="85"/>
        <end position="98"/>
    </location>
</feature>
<keyword evidence="2" id="KW-0812">Transmembrane</keyword>
<keyword evidence="2" id="KW-1133">Transmembrane helix</keyword>